<feature type="compositionally biased region" description="Low complexity" evidence="11">
    <location>
        <begin position="527"/>
        <end position="540"/>
    </location>
</feature>
<dbReference type="SUPFAM" id="SSF56112">
    <property type="entry name" value="Protein kinase-like (PK-like)"/>
    <property type="match status" value="1"/>
</dbReference>
<accession>A0A175YLG4</accession>
<dbReference type="PROSITE" id="PS00108">
    <property type="entry name" value="PROTEIN_KINASE_ST"/>
    <property type="match status" value="1"/>
</dbReference>
<feature type="compositionally biased region" description="Basic and acidic residues" evidence="11">
    <location>
        <begin position="573"/>
        <end position="586"/>
    </location>
</feature>
<evidence type="ECO:0000256" key="8">
    <source>
        <dbReference type="ARBA" id="ARBA00022840"/>
    </source>
</evidence>
<dbReference type="GO" id="GO:0005886">
    <property type="term" value="C:plasma membrane"/>
    <property type="evidence" value="ECO:0007669"/>
    <property type="project" value="UniProtKB-SubCell"/>
</dbReference>
<keyword evidence="6" id="KW-0547">Nucleotide-binding</keyword>
<dbReference type="OrthoDB" id="4062651at2759"/>
<dbReference type="STRING" id="79200.A0A175YLG4"/>
<dbReference type="GO" id="GO:0005524">
    <property type="term" value="F:ATP binding"/>
    <property type="evidence" value="ECO:0007669"/>
    <property type="project" value="UniProtKB-KW"/>
</dbReference>
<evidence type="ECO:0000256" key="2">
    <source>
        <dbReference type="ARBA" id="ARBA00008684"/>
    </source>
</evidence>
<keyword evidence="7" id="KW-0418">Kinase</keyword>
<keyword evidence="5" id="KW-0808">Transferase</keyword>
<keyword evidence="9" id="KW-0472">Membrane</keyword>
<evidence type="ECO:0000256" key="10">
    <source>
        <dbReference type="ARBA" id="ARBA00023288"/>
    </source>
</evidence>
<dbReference type="CDD" id="cd14066">
    <property type="entry name" value="STKc_IRAK"/>
    <property type="match status" value="1"/>
</dbReference>
<comment type="similarity">
    <text evidence="2">Belongs to the protein kinase superfamily. Ser/Thr protein kinase family.</text>
</comment>
<proteinExistence type="inferred from homology"/>
<sequence length="586" mass="65100">MNCFPCFDSKKSDTEEECEEGQLPVAQPKEPLLPSHSYENKQTVDTSKIAAKAYTLREMAIATKNFRQECLMFDDGFGKVYKGTLKPSGEVVAIKQLDRNGMKGGKEFLEEVAALSPLKHPNLINLLGYCADGDQRILVYEHMPFGSLEAHLLARPADESPLDWATRMKIATGAAQGLQYLHDEANPPVIYRDFKSSNILLDEEFNPRLCDYGLAKVAESGSTSSLPPRVMGTYGYSAPEYASSGELTLKSDVYSFGVVLLELISGRRAIDPDRPPNEQNLITLAQPIFRDPRRFFEMADPLLMLDFSVKSLNQAIGIAAMCLQEEPTVRPFIGDVVTALSFLDFTANDPPASLPPSGKESTKDADDDDQSNIEKERSSSNQNAENDDDESSISSDDEENVKNDNEDDECSSPLDHEPNNNKELCADRSSEDEKIRENRDDHEASFSSDNVNMNEVHDDMSGYSMDDDDTALVIELDYKNGSSGIFLDQEYDDDDDDDDDEIDPITRTESSNSKKGKVVEISDDESIYSPRSSGSSSSSSIDYKLGEKKTTQKAKSTKKTSVGNSSRKKSDRWRREELVLDHETGN</sequence>
<dbReference type="FunFam" id="1.10.510.10:FF:000032">
    <property type="entry name" value="Serine/threonine-protein kinase PBS1"/>
    <property type="match status" value="1"/>
</dbReference>
<feature type="region of interest" description="Disordered" evidence="11">
    <location>
        <begin position="348"/>
        <end position="466"/>
    </location>
</feature>
<dbReference type="PANTHER" id="PTHR47985">
    <property type="entry name" value="OS07G0668900 PROTEIN"/>
    <property type="match status" value="1"/>
</dbReference>
<evidence type="ECO:0000256" key="11">
    <source>
        <dbReference type="SAM" id="MobiDB-lite"/>
    </source>
</evidence>
<evidence type="ECO:0000256" key="4">
    <source>
        <dbReference type="ARBA" id="ARBA00022527"/>
    </source>
</evidence>
<evidence type="ECO:0000256" key="1">
    <source>
        <dbReference type="ARBA" id="ARBA00004193"/>
    </source>
</evidence>
<dbReference type="GO" id="GO:0004674">
    <property type="term" value="F:protein serine/threonine kinase activity"/>
    <property type="evidence" value="ECO:0007669"/>
    <property type="project" value="UniProtKB-KW"/>
</dbReference>
<name>A0A175YLG4_DAUCS</name>
<keyword evidence="3" id="KW-1003">Cell membrane</keyword>
<dbReference type="InterPro" id="IPR000719">
    <property type="entry name" value="Prot_kinase_dom"/>
</dbReference>
<dbReference type="KEGG" id="dcr:108198155"/>
<protein>
    <recommendedName>
        <fullName evidence="12">Protein kinase domain-containing protein</fullName>
    </recommendedName>
</protein>
<evidence type="ECO:0000256" key="3">
    <source>
        <dbReference type="ARBA" id="ARBA00022475"/>
    </source>
</evidence>
<organism evidence="13">
    <name type="scientific">Daucus carota subsp. sativus</name>
    <name type="common">Carrot</name>
    <dbReference type="NCBI Taxonomy" id="79200"/>
    <lineage>
        <taxon>Eukaryota</taxon>
        <taxon>Viridiplantae</taxon>
        <taxon>Streptophyta</taxon>
        <taxon>Embryophyta</taxon>
        <taxon>Tracheophyta</taxon>
        <taxon>Spermatophyta</taxon>
        <taxon>Magnoliopsida</taxon>
        <taxon>eudicotyledons</taxon>
        <taxon>Gunneridae</taxon>
        <taxon>Pentapetalae</taxon>
        <taxon>asterids</taxon>
        <taxon>campanulids</taxon>
        <taxon>Apiales</taxon>
        <taxon>Apiaceae</taxon>
        <taxon>Apioideae</taxon>
        <taxon>Scandiceae</taxon>
        <taxon>Daucinae</taxon>
        <taxon>Daucus</taxon>
        <taxon>Daucus sect. Daucus</taxon>
    </lineage>
</organism>
<dbReference type="OMA" id="NCLPCFG"/>
<keyword evidence="10" id="KW-0449">Lipoprotein</keyword>
<dbReference type="Gene3D" id="3.30.200.20">
    <property type="entry name" value="Phosphorylase Kinase, domain 1"/>
    <property type="match status" value="1"/>
</dbReference>
<dbReference type="Pfam" id="PF00069">
    <property type="entry name" value="Pkinase"/>
    <property type="match status" value="1"/>
</dbReference>
<evidence type="ECO:0000256" key="6">
    <source>
        <dbReference type="ARBA" id="ARBA00022741"/>
    </source>
</evidence>
<evidence type="ECO:0000313" key="13">
    <source>
        <dbReference type="EMBL" id="KZM84313.1"/>
    </source>
</evidence>
<evidence type="ECO:0000259" key="12">
    <source>
        <dbReference type="PROSITE" id="PS50011"/>
    </source>
</evidence>
<evidence type="ECO:0000256" key="5">
    <source>
        <dbReference type="ARBA" id="ARBA00022679"/>
    </source>
</evidence>
<dbReference type="Gramene" id="KZM84313">
    <property type="protein sequence ID" value="KZM84313"/>
    <property type="gene ID" value="DCAR_028393"/>
</dbReference>
<feature type="compositionally biased region" description="Basic and acidic residues" evidence="11">
    <location>
        <begin position="414"/>
        <end position="444"/>
    </location>
</feature>
<dbReference type="Gene3D" id="1.10.510.10">
    <property type="entry name" value="Transferase(Phosphotransferase) domain 1"/>
    <property type="match status" value="1"/>
</dbReference>
<comment type="subcellular location">
    <subcellularLocation>
        <location evidence="1">Cell membrane</location>
        <topology evidence="1">Lipid-anchor</topology>
    </subcellularLocation>
</comment>
<evidence type="ECO:0000256" key="9">
    <source>
        <dbReference type="ARBA" id="ARBA00023136"/>
    </source>
</evidence>
<feature type="domain" description="Protein kinase" evidence="12">
    <location>
        <begin position="66"/>
        <end position="343"/>
    </location>
</feature>
<dbReference type="PROSITE" id="PS50011">
    <property type="entry name" value="PROTEIN_KINASE_DOM"/>
    <property type="match status" value="1"/>
</dbReference>
<comment type="caution">
    <text evidence="13">The sequence shown here is derived from an EMBL/GenBank/DDBJ whole genome shotgun (WGS) entry which is preliminary data.</text>
</comment>
<keyword evidence="8" id="KW-0067">ATP-binding</keyword>
<feature type="region of interest" description="Disordered" evidence="11">
    <location>
        <begin position="478"/>
        <end position="586"/>
    </location>
</feature>
<dbReference type="InterPro" id="IPR008271">
    <property type="entry name" value="Ser/Thr_kinase_AS"/>
</dbReference>
<gene>
    <name evidence="13" type="ORF">DCAR_028393</name>
</gene>
<evidence type="ECO:0000256" key="7">
    <source>
        <dbReference type="ARBA" id="ARBA00022777"/>
    </source>
</evidence>
<dbReference type="InterPro" id="IPR011009">
    <property type="entry name" value="Kinase-like_dom_sf"/>
</dbReference>
<feature type="compositionally biased region" description="Acidic residues" evidence="11">
    <location>
        <begin position="489"/>
        <end position="503"/>
    </location>
</feature>
<dbReference type="PANTHER" id="PTHR47985:SF17">
    <property type="entry name" value="SERINE_THREONINE-PROTEIN KINASE CDL1-LIKE"/>
    <property type="match status" value="1"/>
</dbReference>
<dbReference type="EMBL" id="LNRQ01000008">
    <property type="protein sequence ID" value="KZM84313.1"/>
    <property type="molecule type" value="Genomic_DNA"/>
</dbReference>
<feature type="compositionally biased region" description="Acidic residues" evidence="11">
    <location>
        <begin position="385"/>
        <end position="410"/>
    </location>
</feature>
<reference evidence="13" key="1">
    <citation type="journal article" date="2016" name="Nat. Genet.">
        <title>A high-quality carrot genome assembly provides new insights into carotenoid accumulation and asterid genome evolution.</title>
        <authorList>
            <person name="Iorizzo M."/>
            <person name="Ellison S."/>
            <person name="Senalik D."/>
            <person name="Zeng P."/>
            <person name="Satapoomin P."/>
            <person name="Huang J."/>
            <person name="Bowman M."/>
            <person name="Iovene M."/>
            <person name="Sanseverino W."/>
            <person name="Cavagnaro P."/>
            <person name="Yildiz M."/>
            <person name="Macko-Podgorni A."/>
            <person name="Moranska E."/>
            <person name="Grzebelus E."/>
            <person name="Grzebelus D."/>
            <person name="Ashrafi H."/>
            <person name="Zheng Z."/>
            <person name="Cheng S."/>
            <person name="Spooner D."/>
            <person name="Van Deynze A."/>
            <person name="Simon P."/>
        </authorList>
    </citation>
    <scope>NUCLEOTIDE SEQUENCE [LARGE SCALE GENOMIC DNA]</scope>
    <source>
        <tissue evidence="13">Leaf</tissue>
    </source>
</reference>
<dbReference type="AlphaFoldDB" id="A0A175YLG4"/>
<keyword evidence="4" id="KW-0723">Serine/threonine-protein kinase</keyword>